<organism evidence="1 2">
    <name type="scientific">Mycena metata</name>
    <dbReference type="NCBI Taxonomy" id="1033252"/>
    <lineage>
        <taxon>Eukaryota</taxon>
        <taxon>Fungi</taxon>
        <taxon>Dikarya</taxon>
        <taxon>Basidiomycota</taxon>
        <taxon>Agaricomycotina</taxon>
        <taxon>Agaricomycetes</taxon>
        <taxon>Agaricomycetidae</taxon>
        <taxon>Agaricales</taxon>
        <taxon>Marasmiineae</taxon>
        <taxon>Mycenaceae</taxon>
        <taxon>Mycena</taxon>
    </lineage>
</organism>
<dbReference type="AlphaFoldDB" id="A0AAD7ILD0"/>
<accession>A0AAD7ILD0</accession>
<comment type="caution">
    <text evidence="1">The sequence shown here is derived from an EMBL/GenBank/DDBJ whole genome shotgun (WGS) entry which is preliminary data.</text>
</comment>
<reference evidence="1" key="1">
    <citation type="submission" date="2023-03" db="EMBL/GenBank/DDBJ databases">
        <title>Massive genome expansion in bonnet fungi (Mycena s.s.) driven by repeated elements and novel gene families across ecological guilds.</title>
        <authorList>
            <consortium name="Lawrence Berkeley National Laboratory"/>
            <person name="Harder C.B."/>
            <person name="Miyauchi S."/>
            <person name="Viragh M."/>
            <person name="Kuo A."/>
            <person name="Thoen E."/>
            <person name="Andreopoulos B."/>
            <person name="Lu D."/>
            <person name="Skrede I."/>
            <person name="Drula E."/>
            <person name="Henrissat B."/>
            <person name="Morin E."/>
            <person name="Kohler A."/>
            <person name="Barry K."/>
            <person name="LaButti K."/>
            <person name="Morin E."/>
            <person name="Salamov A."/>
            <person name="Lipzen A."/>
            <person name="Mereny Z."/>
            <person name="Hegedus B."/>
            <person name="Baldrian P."/>
            <person name="Stursova M."/>
            <person name="Weitz H."/>
            <person name="Taylor A."/>
            <person name="Grigoriev I.V."/>
            <person name="Nagy L.G."/>
            <person name="Martin F."/>
            <person name="Kauserud H."/>
        </authorList>
    </citation>
    <scope>NUCLEOTIDE SEQUENCE</scope>
    <source>
        <strain evidence="1">CBHHK182m</strain>
    </source>
</reference>
<keyword evidence="2" id="KW-1185">Reference proteome</keyword>
<evidence type="ECO:0000313" key="1">
    <source>
        <dbReference type="EMBL" id="KAJ7745781.1"/>
    </source>
</evidence>
<proteinExistence type="predicted"/>
<sequence>MLKLNRPSRPLQSHVCSQKRSPYPMVPLCLDCPRSSMFNRAPIRPLRRRRRTRFLSRTISKHIRQRQFERHRLQPRNILPICMIELNRPSRRAQSHRPCLGLRQSDITSLKQLDIRLQINIFIPTWPVFSMTRRQDGRTRRRAPFIPSQGISSMPQPPDGLPRLRIRPRTLRFTSVPVPLSTLHTTR</sequence>
<gene>
    <name evidence="1" type="ORF">B0H16DRAFT_1558290</name>
</gene>
<dbReference type="Proteomes" id="UP001215598">
    <property type="component" value="Unassembled WGS sequence"/>
</dbReference>
<protein>
    <submittedName>
        <fullName evidence="1">Uncharacterized protein</fullName>
    </submittedName>
</protein>
<name>A0AAD7ILD0_9AGAR</name>
<evidence type="ECO:0000313" key="2">
    <source>
        <dbReference type="Proteomes" id="UP001215598"/>
    </source>
</evidence>
<dbReference type="EMBL" id="JARKIB010000082">
    <property type="protein sequence ID" value="KAJ7745781.1"/>
    <property type="molecule type" value="Genomic_DNA"/>
</dbReference>